<keyword evidence="12 16" id="KW-0804">Transcription</keyword>
<dbReference type="GO" id="GO:0006355">
    <property type="term" value="P:regulation of DNA-templated transcription"/>
    <property type="evidence" value="ECO:0007669"/>
    <property type="project" value="UniProtKB-UniRule"/>
</dbReference>
<dbReference type="GO" id="GO:0003677">
    <property type="term" value="F:DNA binding"/>
    <property type="evidence" value="ECO:0007669"/>
    <property type="project" value="UniProtKB-UniRule"/>
</dbReference>
<evidence type="ECO:0000256" key="17">
    <source>
        <dbReference type="RuleBase" id="RU363123"/>
    </source>
</evidence>
<keyword evidence="3 16" id="KW-1048">Host nucleus</keyword>
<keyword evidence="8 16" id="KW-0862">Zinc</keyword>
<dbReference type="EMBL" id="DQ080082">
    <property type="protein sequence ID" value="AAZ39513.1"/>
    <property type="molecule type" value="Genomic_DNA"/>
</dbReference>
<dbReference type="InterPro" id="IPR001334">
    <property type="entry name" value="E6"/>
</dbReference>
<evidence type="ECO:0000313" key="18">
    <source>
        <dbReference type="EMBL" id="AAZ39513.1"/>
    </source>
</evidence>
<evidence type="ECO:0000256" key="10">
    <source>
        <dbReference type="ARBA" id="ARBA00023125"/>
    </source>
</evidence>
<feature type="zinc finger region" evidence="16">
    <location>
        <begin position="44"/>
        <end position="80"/>
    </location>
</feature>
<reference evidence="18 19" key="1">
    <citation type="journal article" date="2005" name="J. Virol.">
        <title>Phylogenetic incongruence among oncogenic genital alpha human papillomaviruses.</title>
        <authorList>
            <person name="Narechania A."/>
            <person name="Chen Z."/>
            <person name="DeSalle R."/>
            <person name="Burk R.D."/>
        </authorList>
    </citation>
    <scope>NUCLEOTIDE SEQUENCE [LARGE SCALE GENOMIC DNA]</scope>
    <source>
        <strain evidence="18">Qv28897</strain>
    </source>
</reference>
<evidence type="ECO:0000256" key="12">
    <source>
        <dbReference type="ARBA" id="ARBA00023163"/>
    </source>
</evidence>
<dbReference type="InterPro" id="IPR038575">
    <property type="entry name" value="E6_sf"/>
</dbReference>
<dbReference type="HAMAP" id="MF_04006">
    <property type="entry name" value="HPV_E6"/>
    <property type="match status" value="1"/>
</dbReference>
<keyword evidence="14 16" id="KW-0899">Viral immunoevasion</keyword>
<comment type="subunit">
    <text evidence="16">Forms homodimers. Interacts with ubiquitin-protein ligase UBE3A/E6-AP; this interaction stimulates UBE3A ubiquitin activity. Interacts with host TP53 and EP300; this interaction inhibits TP53 activity.</text>
</comment>
<feature type="zinc finger region" evidence="16">
    <location>
        <begin position="117"/>
        <end position="153"/>
    </location>
</feature>
<keyword evidence="7 16" id="KW-0863">Zinc-finger</keyword>
<evidence type="ECO:0000256" key="13">
    <source>
        <dbReference type="ARBA" id="ARBA00023200"/>
    </source>
</evidence>
<keyword evidence="6 16" id="KW-0479">Metal-binding</keyword>
<evidence type="ECO:0000256" key="9">
    <source>
        <dbReference type="ARBA" id="ARBA00023015"/>
    </source>
</evidence>
<keyword evidence="4 16" id="KW-0945">Host-virus interaction</keyword>
<evidence type="ECO:0000256" key="6">
    <source>
        <dbReference type="ARBA" id="ARBA00022723"/>
    </source>
</evidence>
<dbReference type="Proteomes" id="UP000114279">
    <property type="component" value="Genome"/>
</dbReference>
<organism evidence="18 19">
    <name type="scientific">human papillomavirus 106</name>
    <dbReference type="NCBI Taxonomy" id="338326"/>
    <lineage>
        <taxon>Viruses</taxon>
        <taxon>Monodnaviria</taxon>
        <taxon>Shotokuvirae</taxon>
        <taxon>Cossaviricota</taxon>
        <taxon>Papovaviricetes</taxon>
        <taxon>Zurhausenvirales</taxon>
        <taxon>Papillomaviridae</taxon>
        <taxon>Firstpapillomavirinae</taxon>
        <taxon>Alphapapillomavirus</taxon>
        <taxon>Alphapapillomavirus 14</taxon>
    </lineage>
</organism>
<dbReference type="SUPFAM" id="SSF161229">
    <property type="entry name" value="E6 C-terminal domain-like"/>
    <property type="match status" value="2"/>
</dbReference>
<evidence type="ECO:0000256" key="3">
    <source>
        <dbReference type="ARBA" id="ARBA00022562"/>
    </source>
</evidence>
<evidence type="ECO:0000256" key="8">
    <source>
        <dbReference type="ARBA" id="ARBA00022833"/>
    </source>
</evidence>
<keyword evidence="9 16" id="KW-0805">Transcription regulation</keyword>
<comment type="similarity">
    <text evidence="1 17">Belongs to the papillomaviridae E6 protein family.</text>
</comment>
<evidence type="ECO:0000256" key="5">
    <source>
        <dbReference type="ARBA" id="ARBA00022632"/>
    </source>
</evidence>
<keyword evidence="2 16" id="KW-0244">Early protein</keyword>
<evidence type="ECO:0000256" key="1">
    <source>
        <dbReference type="ARBA" id="ARBA00006346"/>
    </source>
</evidence>
<dbReference type="GO" id="GO:0042025">
    <property type="term" value="C:host cell nucleus"/>
    <property type="evidence" value="ECO:0007669"/>
    <property type="project" value="UniProtKB-SubCell"/>
</dbReference>
<evidence type="ECO:0000256" key="15">
    <source>
        <dbReference type="ARBA" id="ARBA00023323"/>
    </source>
</evidence>
<dbReference type="GO" id="GO:0039648">
    <property type="term" value="P:symbiont-mediated perturbation of host ubiquitin-like protein modification"/>
    <property type="evidence" value="ECO:0007669"/>
    <property type="project" value="UniProtKB-UniRule"/>
</dbReference>
<evidence type="ECO:0000313" key="19">
    <source>
        <dbReference type="Proteomes" id="UP000114279"/>
    </source>
</evidence>
<keyword evidence="11 16" id="KW-0010">Activator</keyword>
<evidence type="ECO:0000256" key="4">
    <source>
        <dbReference type="ARBA" id="ARBA00022581"/>
    </source>
</evidence>
<comment type="miscellaneous">
    <text evidence="16">Belongs to the low risk human alphapapillomavirus family. The cancer-causing human papillomavirus E6 protein has a unique carboxy terminal PDZ domain containing substrate but low risk E6s do not possess this domain.</text>
</comment>
<evidence type="ECO:0000256" key="2">
    <source>
        <dbReference type="ARBA" id="ARBA00022518"/>
    </source>
</evidence>
<comment type="caution">
    <text evidence="16">Lacks conserved residue(s) required for the propagation of feature annotation.</text>
</comment>
<evidence type="ECO:0000256" key="7">
    <source>
        <dbReference type="ARBA" id="ARBA00022771"/>
    </source>
</evidence>
<protein>
    <recommendedName>
        <fullName evidence="16 17">Protein E6</fullName>
    </recommendedName>
</protein>
<keyword evidence="15 16" id="KW-1119">Modulation of host cell apoptosis by virus</keyword>
<keyword evidence="13 16" id="KW-1035">Host cytoplasm</keyword>
<comment type="function">
    <text evidence="16">Plays a major role in the induction and maintenance of cellular transformation. E6 associates with host UBE3A/E6-AP ubiquitin-protein ligase and modulates its activity. Sequesters tumor suppressor TP53 in the host cytoplasm and modulates its activity by interacting with host EP300 that results in the reduction of TP53 acetylation and activation. In turn, apoptosis induced by DNA damage is inhibited. E6 protects also host keratinocytes from apoptosis by mediating the degradation of host BAK1. May also inhibit host immune response.</text>
</comment>
<name>Q2VJC7_9PAPI</name>
<dbReference type="GO" id="GO:0008270">
    <property type="term" value="F:zinc ion binding"/>
    <property type="evidence" value="ECO:0007669"/>
    <property type="project" value="UniProtKB-KW"/>
</dbReference>
<dbReference type="GO" id="GO:0006351">
    <property type="term" value="P:DNA-templated transcription"/>
    <property type="evidence" value="ECO:0007669"/>
    <property type="project" value="UniProtKB-UniRule"/>
</dbReference>
<gene>
    <name evidence="16" type="primary">E6</name>
</gene>
<evidence type="ECO:0000256" key="11">
    <source>
        <dbReference type="ARBA" id="ARBA00023159"/>
    </source>
</evidence>
<dbReference type="GO" id="GO:0052150">
    <property type="term" value="P:symbiont-mediated perturbation of host apoptosis"/>
    <property type="evidence" value="ECO:0007669"/>
    <property type="project" value="UniProtKB-KW"/>
</dbReference>
<sequence length="163" mass="18738">MGTYKRDMLLQHKIAMTNGDCCPKNIFLLCKAYQLDLQDLNITCVFCKTALTEAEVVSFACKELKVVWRKQFPFAACSACLKAAGKLRQFRYWDYSSYAPTVEYETGIPILELFIRCYLCHAPLCTVEKERLITEGKRFHKIAGHWRGACLQCWTSCMANNQP</sequence>
<accession>Q2VJC7</accession>
<keyword evidence="10 16" id="KW-0238">DNA-binding</keyword>
<dbReference type="GO" id="GO:0039502">
    <property type="term" value="P:symbiont-mediated suppression of host type I interferon-mediated signaling pathway"/>
    <property type="evidence" value="ECO:0007669"/>
    <property type="project" value="UniProtKB-UniRule"/>
</dbReference>
<evidence type="ECO:0000256" key="16">
    <source>
        <dbReference type="HAMAP-Rule" id="MF_04006"/>
    </source>
</evidence>
<proteinExistence type="inferred from homology"/>
<dbReference type="Gene3D" id="3.30.240.40">
    <property type="entry name" value="E6 early regulatory protein"/>
    <property type="match status" value="2"/>
</dbReference>
<dbReference type="Pfam" id="PF00518">
    <property type="entry name" value="E6"/>
    <property type="match status" value="1"/>
</dbReference>
<evidence type="ECO:0000256" key="14">
    <source>
        <dbReference type="ARBA" id="ARBA00023280"/>
    </source>
</evidence>
<dbReference type="GO" id="GO:0030430">
    <property type="term" value="C:host cell cytoplasm"/>
    <property type="evidence" value="ECO:0007669"/>
    <property type="project" value="UniProtKB-SubCell"/>
</dbReference>
<keyword evidence="5 16" id="KW-1090">Inhibition of host innate immune response by virus</keyword>
<comment type="subcellular location">
    <subcellularLocation>
        <location evidence="16 17">Host cytoplasm</location>
    </subcellularLocation>
    <subcellularLocation>
        <location evidence="16 17">Host nucleus</location>
    </subcellularLocation>
</comment>
<dbReference type="GO" id="GO:0052170">
    <property type="term" value="P:symbiont-mediated suppression of host innate immune response"/>
    <property type="evidence" value="ECO:0007669"/>
    <property type="project" value="UniProtKB-KW"/>
</dbReference>